<proteinExistence type="predicted"/>
<evidence type="ECO:0000313" key="1">
    <source>
        <dbReference type="Proteomes" id="UP000492821"/>
    </source>
</evidence>
<accession>A0A7E4UTN5</accession>
<organism evidence="1 2">
    <name type="scientific">Panagrellus redivivus</name>
    <name type="common">Microworm</name>
    <dbReference type="NCBI Taxonomy" id="6233"/>
    <lineage>
        <taxon>Eukaryota</taxon>
        <taxon>Metazoa</taxon>
        <taxon>Ecdysozoa</taxon>
        <taxon>Nematoda</taxon>
        <taxon>Chromadorea</taxon>
        <taxon>Rhabditida</taxon>
        <taxon>Tylenchina</taxon>
        <taxon>Panagrolaimomorpha</taxon>
        <taxon>Panagrolaimoidea</taxon>
        <taxon>Panagrolaimidae</taxon>
        <taxon>Panagrellus</taxon>
    </lineage>
</organism>
<reference evidence="1" key="1">
    <citation type="journal article" date="2013" name="Genetics">
        <title>The draft genome and transcriptome of Panagrellus redivivus are shaped by the harsh demands of a free-living lifestyle.</title>
        <authorList>
            <person name="Srinivasan J."/>
            <person name="Dillman A.R."/>
            <person name="Macchietto M.G."/>
            <person name="Heikkinen L."/>
            <person name="Lakso M."/>
            <person name="Fracchia K.M."/>
            <person name="Antoshechkin I."/>
            <person name="Mortazavi A."/>
            <person name="Wong G."/>
            <person name="Sternberg P.W."/>
        </authorList>
    </citation>
    <scope>NUCLEOTIDE SEQUENCE [LARGE SCALE GENOMIC DNA]</scope>
    <source>
        <strain evidence="1">MT8872</strain>
    </source>
</reference>
<sequence>MFLYDLPELLTKSLTHELSVGISGEVGKLLDLVNLDDSVSYDKMKNYSDLKSRNQKLFTLSLNSVFDHNLDAFRPIIQTWQQHYFGKFVTFDKRECGCNACNNLDSSVLNYRYNIVFTNQPESTYQEPSLSDKLYYYRQNALVSFVVTGILVYKFWF</sequence>
<protein>
    <submittedName>
        <fullName evidence="2">DUF4838 domain-containing protein</fullName>
    </submittedName>
</protein>
<dbReference type="Proteomes" id="UP000492821">
    <property type="component" value="Unassembled WGS sequence"/>
</dbReference>
<dbReference type="WBParaSite" id="Pan_g12734.t1">
    <property type="protein sequence ID" value="Pan_g12734.t1"/>
    <property type="gene ID" value="Pan_g12734"/>
</dbReference>
<evidence type="ECO:0000313" key="2">
    <source>
        <dbReference type="WBParaSite" id="Pan_g12734.t1"/>
    </source>
</evidence>
<dbReference type="AlphaFoldDB" id="A0A7E4UTN5"/>
<keyword evidence="1" id="KW-1185">Reference proteome</keyword>
<reference evidence="2" key="2">
    <citation type="submission" date="2020-10" db="UniProtKB">
        <authorList>
            <consortium name="WormBaseParasite"/>
        </authorList>
    </citation>
    <scope>IDENTIFICATION</scope>
</reference>
<name>A0A7E4UTN5_PANRE</name>